<protein>
    <recommendedName>
        <fullName evidence="2">DUF1559 domain-containing protein</fullName>
    </recommendedName>
</protein>
<dbReference type="PANTHER" id="PTHR30093">
    <property type="entry name" value="GENERAL SECRETION PATHWAY PROTEIN G"/>
    <property type="match status" value="1"/>
</dbReference>
<dbReference type="Gene3D" id="3.30.700.10">
    <property type="entry name" value="Glycoprotein, Type 4 Pilin"/>
    <property type="match status" value="1"/>
</dbReference>
<dbReference type="InterPro" id="IPR045584">
    <property type="entry name" value="Pilin-like"/>
</dbReference>
<dbReference type="NCBIfam" id="TIGR04294">
    <property type="entry name" value="pre_pil_HX9DG"/>
    <property type="match status" value="1"/>
</dbReference>
<proteinExistence type="predicted"/>
<evidence type="ECO:0000313" key="3">
    <source>
        <dbReference type="EMBL" id="TWT65998.1"/>
    </source>
</evidence>
<accession>A0A5C5XTI8</accession>
<dbReference type="AlphaFoldDB" id="A0A5C5XTI8"/>
<feature type="domain" description="DUF1559" evidence="2">
    <location>
        <begin position="34"/>
        <end position="349"/>
    </location>
</feature>
<evidence type="ECO:0000259" key="2">
    <source>
        <dbReference type="Pfam" id="PF07596"/>
    </source>
</evidence>
<dbReference type="OrthoDB" id="241541at2"/>
<dbReference type="Pfam" id="PF07596">
    <property type="entry name" value="SBP_bac_10"/>
    <property type="match status" value="1"/>
</dbReference>
<evidence type="ECO:0000313" key="4">
    <source>
        <dbReference type="Proteomes" id="UP000318053"/>
    </source>
</evidence>
<feature type="region of interest" description="Disordered" evidence="1">
    <location>
        <begin position="70"/>
        <end position="90"/>
    </location>
</feature>
<name>A0A5C5XTI8_9BACT</name>
<sequence>MKPFLKRRGFTLVELLVVIAIIGVLVGLLLPAVQAAREAARRMSCSNNLKQIGLGVHNYHASYNKMPKHGSGTYTQYPPDTGIQPPGGNRSDLSTLVGLLPFIEQQALWQVISNPTATGFQAMGPWPNRQLADHTTTPYEPWLTTVPSYRCPSDPGEGLPAHGRTNFAACLGDSGTLGDVGDTADNGSSRGLRIYQDSACRGAFVPRTQTSFNSILDGLSNTICMGEILTDLGDNDKRTIAATTPNELWRAGNALSCRDYIDPDRPQFWLGTAPLIGTPEQRRGSKWALARPLYTGCFTILGPNSELCFSGNHNQEREGDVMPSSRHQGGVHVLMCDGAVKFITDSIDAGDSSSAQVRHGTGFLPPGSPSPYGLWGALGTRAAHEIIDTEF</sequence>
<dbReference type="InterPro" id="IPR012902">
    <property type="entry name" value="N_methyl_site"/>
</dbReference>
<dbReference type="InterPro" id="IPR011453">
    <property type="entry name" value="DUF1559"/>
</dbReference>
<evidence type="ECO:0000256" key="1">
    <source>
        <dbReference type="SAM" id="MobiDB-lite"/>
    </source>
</evidence>
<dbReference type="Pfam" id="PF07963">
    <property type="entry name" value="N_methyl"/>
    <property type="match status" value="1"/>
</dbReference>
<dbReference type="SUPFAM" id="SSF54523">
    <property type="entry name" value="Pili subunits"/>
    <property type="match status" value="1"/>
</dbReference>
<dbReference type="RefSeq" id="WP_146391830.1">
    <property type="nucleotide sequence ID" value="NZ_SJPK01000006.1"/>
</dbReference>
<dbReference type="PROSITE" id="PS00409">
    <property type="entry name" value="PROKAR_NTER_METHYL"/>
    <property type="match status" value="1"/>
</dbReference>
<dbReference type="EMBL" id="SJPK01000006">
    <property type="protein sequence ID" value="TWT65998.1"/>
    <property type="molecule type" value="Genomic_DNA"/>
</dbReference>
<dbReference type="Proteomes" id="UP000318053">
    <property type="component" value="Unassembled WGS sequence"/>
</dbReference>
<organism evidence="3 4">
    <name type="scientific">Allorhodopirellula solitaria</name>
    <dbReference type="NCBI Taxonomy" id="2527987"/>
    <lineage>
        <taxon>Bacteria</taxon>
        <taxon>Pseudomonadati</taxon>
        <taxon>Planctomycetota</taxon>
        <taxon>Planctomycetia</taxon>
        <taxon>Pirellulales</taxon>
        <taxon>Pirellulaceae</taxon>
        <taxon>Allorhodopirellula</taxon>
    </lineage>
</organism>
<comment type="caution">
    <text evidence="3">The sequence shown here is derived from an EMBL/GenBank/DDBJ whole genome shotgun (WGS) entry which is preliminary data.</text>
</comment>
<dbReference type="NCBIfam" id="TIGR02532">
    <property type="entry name" value="IV_pilin_GFxxxE"/>
    <property type="match status" value="1"/>
</dbReference>
<gene>
    <name evidence="3" type="ORF">CA85_28570</name>
</gene>
<reference evidence="3 4" key="1">
    <citation type="submission" date="2019-02" db="EMBL/GenBank/DDBJ databases">
        <title>Deep-cultivation of Planctomycetes and their phenomic and genomic characterization uncovers novel biology.</title>
        <authorList>
            <person name="Wiegand S."/>
            <person name="Jogler M."/>
            <person name="Boedeker C."/>
            <person name="Pinto D."/>
            <person name="Vollmers J."/>
            <person name="Rivas-Marin E."/>
            <person name="Kohn T."/>
            <person name="Peeters S.H."/>
            <person name="Heuer A."/>
            <person name="Rast P."/>
            <person name="Oberbeckmann S."/>
            <person name="Bunk B."/>
            <person name="Jeske O."/>
            <person name="Meyerdierks A."/>
            <person name="Storesund J.E."/>
            <person name="Kallscheuer N."/>
            <person name="Luecker S."/>
            <person name="Lage O.M."/>
            <person name="Pohl T."/>
            <person name="Merkel B.J."/>
            <person name="Hornburger P."/>
            <person name="Mueller R.-W."/>
            <person name="Bruemmer F."/>
            <person name="Labrenz M."/>
            <person name="Spormann A.M."/>
            <person name="Op Den Camp H."/>
            <person name="Overmann J."/>
            <person name="Amann R."/>
            <person name="Jetten M.S.M."/>
            <person name="Mascher T."/>
            <person name="Medema M.H."/>
            <person name="Devos D.P."/>
            <person name="Kaster A.-K."/>
            <person name="Ovreas L."/>
            <person name="Rohde M."/>
            <person name="Galperin M.Y."/>
            <person name="Jogler C."/>
        </authorList>
    </citation>
    <scope>NUCLEOTIDE SEQUENCE [LARGE SCALE GENOMIC DNA]</scope>
    <source>
        <strain evidence="3 4">CA85</strain>
    </source>
</reference>
<keyword evidence="4" id="KW-1185">Reference proteome</keyword>
<dbReference type="PANTHER" id="PTHR30093:SF2">
    <property type="entry name" value="TYPE II SECRETION SYSTEM PROTEIN H"/>
    <property type="match status" value="1"/>
</dbReference>
<dbReference type="InterPro" id="IPR027558">
    <property type="entry name" value="Pre_pil_HX9DG_C"/>
</dbReference>